<dbReference type="EMBL" id="BK010601">
    <property type="protein sequence ID" value="DAC75203.1"/>
    <property type="molecule type" value="Genomic_DNA"/>
</dbReference>
<reference evidence="2" key="8">
    <citation type="journal article" date="2018" name="J. ISSAAS">
        <title>In Silico Identification of Three Types of Integrative and Conjugative Elements (ICEs) in Elizabethkingia anophelis Strains Isolated from Around the World.</title>
        <authorList>
            <person name="Xu J."/>
            <person name="Pei D."/>
            <person name="Nicholson A."/>
            <person name="Lan Y."/>
            <person name="Xia Q."/>
        </authorList>
    </citation>
    <scope>NUCLEOTIDE SEQUENCE</scope>
</reference>
<dbReference type="GO" id="GO:0016491">
    <property type="term" value="F:oxidoreductase activity"/>
    <property type="evidence" value="ECO:0007669"/>
    <property type="project" value="InterPro"/>
</dbReference>
<accession>A0A455ZEB1</accession>
<dbReference type="CDD" id="cd02966">
    <property type="entry name" value="TlpA_like_family"/>
    <property type="match status" value="1"/>
</dbReference>
<reference evidence="2" key="5">
    <citation type="journal article" date="2017" name="Genome Announc.">
        <title>Complete Circularized Genome Sequences of Four Strains of Elizabethkingia anophelis, Including Two Novel Strains Isolated from Wild-Caught Anopheles sinensis.</title>
        <authorList>
            <person name="Pei D."/>
            <person name="Nicholson A.C."/>
            <person name="Jiang J."/>
            <person name="Chen H."/>
            <person name="Whitney A.M."/>
            <person name="Villarma A."/>
            <person name="Bell M."/>
            <person name="Humrighouse B."/>
            <person name="Rowe L.A."/>
            <person name="Sheth M."/>
            <person name="Batra D."/>
            <person name="Juieng P."/>
            <person name="Loparev V.N."/>
            <person name="McQuiston J.R."/>
            <person name="Lan Y."/>
            <person name="Ma Y."/>
            <person name="Xu J."/>
        </authorList>
    </citation>
    <scope>NUCLEOTIDE SEQUENCE</scope>
</reference>
<dbReference type="InterPro" id="IPR036249">
    <property type="entry name" value="Thioredoxin-like_sf"/>
</dbReference>
<dbReference type="AlphaFoldDB" id="A0A455ZEB1"/>
<dbReference type="Pfam" id="PF00578">
    <property type="entry name" value="AhpC-TSA"/>
    <property type="match status" value="1"/>
</dbReference>
<protein>
    <submittedName>
        <fullName evidence="2">Thioredoxin</fullName>
    </submittedName>
</protein>
<evidence type="ECO:0000259" key="1">
    <source>
        <dbReference type="PROSITE" id="PS51352"/>
    </source>
</evidence>
<dbReference type="InterPro" id="IPR050553">
    <property type="entry name" value="Thioredoxin_ResA/DsbE_sf"/>
</dbReference>
<evidence type="ECO:0000313" key="2">
    <source>
        <dbReference type="EMBL" id="DAC75203.1"/>
    </source>
</evidence>
<dbReference type="SUPFAM" id="SSF52833">
    <property type="entry name" value="Thioredoxin-like"/>
    <property type="match status" value="1"/>
</dbReference>
<dbReference type="InterPro" id="IPR000866">
    <property type="entry name" value="AhpC/TSA"/>
</dbReference>
<reference evidence="2" key="3">
    <citation type="journal article" date="2016" name="Genome Announc.">
        <title>Complete Genome Sequences of Four Strains from the 2015-2016 Elizabethkingia anophelis Outbreak.</title>
        <authorList>
            <person name="Nicholson A.C."/>
            <person name="Whitney A.M."/>
            <person name="Emery B.D."/>
            <person name="Bell M.E."/>
            <person name="Gartin J.T."/>
            <person name="Humrighouse B.W."/>
            <person name="Loparev V.N."/>
            <person name="Batra D."/>
            <person name="Sheth M."/>
            <person name="Rowe L.A."/>
            <person name="Juieng P."/>
            <person name="Knipe K."/>
            <person name="Gulvik C."/>
            <person name="McQuiston J.R."/>
        </authorList>
    </citation>
    <scope>NUCLEOTIDE SEQUENCE</scope>
</reference>
<dbReference type="GO" id="GO:0016209">
    <property type="term" value="F:antioxidant activity"/>
    <property type="evidence" value="ECO:0007669"/>
    <property type="project" value="InterPro"/>
</dbReference>
<gene>
    <name evidence="2" type="primary">ICEEaII(7)_F3543_58356_57055</name>
</gene>
<dbReference type="Gene3D" id="3.40.30.10">
    <property type="entry name" value="Glutaredoxin"/>
    <property type="match status" value="1"/>
</dbReference>
<dbReference type="PANTHER" id="PTHR42852">
    <property type="entry name" value="THIOL:DISULFIDE INTERCHANGE PROTEIN DSBE"/>
    <property type="match status" value="1"/>
</dbReference>
<sequence length="433" mass="49335">MFCRGRLSLVFSLIMLIPILSQRPLKIGEPLGESFWNKPLEVVNYSGKTLSLKEDKDKLILLDFWNTWCSGCLLNFPKMETLEKQFKGKLKVLAVSNQDRVTLEKFFSGKNGQRYKGVVSVTGDKILHQLFPHVGVPYIVWIKDGKVINTTDAEQVNENTVGEVLKGEASSLQTVIQIGREKPLMLSENFSLEKGTHLMHYAFFSKGRIRAIAYGSGFHREGRIVYGRQFTNFSLMEIYKGIAYELFQQRKELFSQKRILNEVKNPEAVDFDTKKEDPVTDSKLYNYEYIVPLSRVDSLYGDMLQGLSQFSGYTATIAKRPVQCLVLKRTSTKDKIASKGGAVTDQFLQTPSVLKNATLDYMLSGLNANSEITPLLVIDDTGYKGKVDLKFSNVRDLQVLQKELLQYDLELKEETREVYMLVIEDKVSPLQKR</sequence>
<reference evidence="2" key="2">
    <citation type="journal article" date="2014" name="PLoS ONE">
        <title>Insights from the genome annotation of Elizabethkingia anophelis from the malaria vector Anopheles gambiae.</title>
        <authorList>
            <person name="Kukutla P."/>
            <person name="Lindberg B.G."/>
            <person name="Pei D."/>
            <person name="Rayl M."/>
            <person name="Yu W."/>
            <person name="Steritz M."/>
            <person name="Faye I."/>
            <person name="Xu J."/>
        </authorList>
    </citation>
    <scope>NUCLEOTIDE SEQUENCE</scope>
</reference>
<proteinExistence type="predicted"/>
<organism evidence="2">
    <name type="scientific">Elizabethkingia anophelis</name>
    <dbReference type="NCBI Taxonomy" id="1117645"/>
    <lineage>
        <taxon>Bacteria</taxon>
        <taxon>Pseudomonadati</taxon>
        <taxon>Bacteroidota</taxon>
        <taxon>Flavobacteriia</taxon>
        <taxon>Flavobacteriales</taxon>
        <taxon>Weeksellaceae</taxon>
        <taxon>Elizabethkingia</taxon>
    </lineage>
</organism>
<feature type="domain" description="Thioredoxin" evidence="1">
    <location>
        <begin position="29"/>
        <end position="166"/>
    </location>
</feature>
<reference evidence="2" key="7">
    <citation type="journal article" date="2017" name="Sci. Rep.">
        <title>Genomic features, phylogenetic relationships, and comparative genomics of Elizabethkingia anophelis strain EM361-97 isolated in Taiwan.</title>
        <authorList>
            <person name="Lin J.N."/>
            <person name="Lai C.H."/>
            <person name="Yang C.H."/>
            <person name="Huang Y.H."/>
            <person name="Lin H.H."/>
        </authorList>
    </citation>
    <scope>NUCLEOTIDE SEQUENCE</scope>
</reference>
<reference evidence="2" key="4">
    <citation type="journal article" date="2016" name="Sci. Rep.">
        <title>Genomic epidemiology and global diversity of the emerging bacterial pathogen Elizabethkingia anophelis.</title>
        <authorList>
            <person name="Breurec S."/>
            <person name="Criscuolo A."/>
            <person name="Diancourt L."/>
            <person name="Rendueles O."/>
            <person name="Vandenbogaert M."/>
            <person name="Passet V."/>
            <person name="Caro V."/>
            <person name="Rocha E.P."/>
            <person name="Touchon M."/>
            <person name="Brisse S."/>
        </authorList>
    </citation>
    <scope>NUCLEOTIDE SEQUENCE</scope>
</reference>
<dbReference type="InterPro" id="IPR013766">
    <property type="entry name" value="Thioredoxin_domain"/>
</dbReference>
<reference evidence="2" key="1">
    <citation type="journal article" date="2014" name="Genome Biol. Evol.">
        <title>Comparative genomic analysis of malaria mosquito vector-associated novel pathogen Elizabethkingia anophelis.</title>
        <authorList>
            <person name="Teo J."/>
            <person name="Tan S.Y."/>
            <person name="Liu Y."/>
            <person name="Tay M."/>
            <person name="Ding Y."/>
            <person name="Li Y."/>
            <person name="Kjelleberg S."/>
            <person name="Givskov M."/>
            <person name="Lin R.T."/>
            <person name="Yang L."/>
        </authorList>
    </citation>
    <scope>NUCLEOTIDE SEQUENCE</scope>
</reference>
<dbReference type="PANTHER" id="PTHR42852:SF13">
    <property type="entry name" value="PROTEIN DIPZ"/>
    <property type="match status" value="1"/>
</dbReference>
<reference evidence="2" key="6">
    <citation type="journal article" date="2017" name="Nat. Commun.">
        <title>Evolutionary dynamics and genomic features of the Elizabethkingia anophelis 2015 to 2016 Wisconsin outbreak strain.</title>
        <authorList>
            <person name="Perrin A."/>
            <person name="Larsonneur E."/>
            <person name="Nicholson A.C."/>
            <person name="Edwards D.J."/>
            <person name="Gundlach K.M."/>
            <person name="Whitney A.M."/>
            <person name="Gulvik C.A."/>
            <person name="Bell M.E."/>
            <person name="Rendueles O."/>
            <person name="Cury J."/>
            <person name="Hugon P."/>
            <person name="Clermont D."/>
            <person name="Enouf V."/>
            <person name="Loparev V."/>
            <person name="Juieng P."/>
            <person name="Monson T."/>
            <person name="Warshauer D."/>
            <person name="Elbadawi L.I."/>
            <person name="Walters M.S."/>
            <person name="Crist M.B."/>
            <person name="Noble-Wang J."/>
            <person name="Borlaug G."/>
            <person name="Rocha E.P.C."/>
            <person name="Criscuolo A."/>
            <person name="Touchon M."/>
            <person name="Davis J.P."/>
            <person name="Holt K.E."/>
            <person name="McQuiston J.R."/>
            <person name="Brisse S."/>
        </authorList>
    </citation>
    <scope>NUCLEOTIDE SEQUENCE</scope>
</reference>
<name>A0A455ZEB1_9FLAO</name>
<dbReference type="PROSITE" id="PS51352">
    <property type="entry name" value="THIOREDOXIN_2"/>
    <property type="match status" value="1"/>
</dbReference>